<keyword evidence="7 13" id="KW-0418">Kinase</keyword>
<dbReference type="GO" id="GO:0005886">
    <property type="term" value="C:plasma membrane"/>
    <property type="evidence" value="ECO:0007669"/>
    <property type="project" value="UniProtKB-SubCell"/>
</dbReference>
<evidence type="ECO:0000256" key="10">
    <source>
        <dbReference type="SAM" id="Coils"/>
    </source>
</evidence>
<dbReference type="FunFam" id="3.30.565.10:FF:000006">
    <property type="entry name" value="Sensor histidine kinase WalK"/>
    <property type="match status" value="1"/>
</dbReference>
<dbReference type="InterPro" id="IPR036097">
    <property type="entry name" value="HisK_dim/P_sf"/>
</dbReference>
<dbReference type="SMART" id="SM00388">
    <property type="entry name" value="HisKA"/>
    <property type="match status" value="1"/>
</dbReference>
<evidence type="ECO:0000256" key="4">
    <source>
        <dbReference type="ARBA" id="ARBA00022553"/>
    </source>
</evidence>
<feature type="domain" description="Histidine kinase" evidence="12">
    <location>
        <begin position="360"/>
        <end position="578"/>
    </location>
</feature>
<feature type="transmembrane region" description="Helical" evidence="11">
    <location>
        <begin position="259"/>
        <end position="280"/>
    </location>
</feature>
<evidence type="ECO:0000256" key="7">
    <source>
        <dbReference type="ARBA" id="ARBA00022777"/>
    </source>
</evidence>
<keyword evidence="11" id="KW-0812">Transmembrane</keyword>
<reference evidence="13 14" key="1">
    <citation type="submission" date="2023-03" db="EMBL/GenBank/DDBJ databases">
        <title>Bacillus Genome Sequencing.</title>
        <authorList>
            <person name="Dunlap C."/>
        </authorList>
    </citation>
    <scope>NUCLEOTIDE SEQUENCE [LARGE SCALE GENOMIC DNA]</scope>
    <source>
        <strain evidence="13 14">B-59205</strain>
    </source>
</reference>
<dbReference type="AlphaFoldDB" id="A0AAW9NWH0"/>
<dbReference type="Pfam" id="PF02518">
    <property type="entry name" value="HATPase_c"/>
    <property type="match status" value="1"/>
</dbReference>
<evidence type="ECO:0000313" key="13">
    <source>
        <dbReference type="EMBL" id="MEC1180335.1"/>
    </source>
</evidence>
<dbReference type="PRINTS" id="PR00344">
    <property type="entry name" value="BCTRLSENSOR"/>
</dbReference>
<dbReference type="GO" id="GO:0005524">
    <property type="term" value="F:ATP binding"/>
    <property type="evidence" value="ECO:0007669"/>
    <property type="project" value="UniProtKB-KW"/>
</dbReference>
<keyword evidence="11" id="KW-1133">Transmembrane helix</keyword>
<evidence type="ECO:0000256" key="1">
    <source>
        <dbReference type="ARBA" id="ARBA00000085"/>
    </source>
</evidence>
<dbReference type="PROSITE" id="PS50109">
    <property type="entry name" value="HIS_KIN"/>
    <property type="match status" value="1"/>
</dbReference>
<dbReference type="Gene3D" id="1.10.287.130">
    <property type="match status" value="1"/>
</dbReference>
<dbReference type="InterPro" id="IPR050351">
    <property type="entry name" value="BphY/WalK/GraS-like"/>
</dbReference>
<feature type="coiled-coil region" evidence="10">
    <location>
        <begin position="326"/>
        <end position="360"/>
    </location>
</feature>
<evidence type="ECO:0000256" key="11">
    <source>
        <dbReference type="SAM" id="Phobius"/>
    </source>
</evidence>
<dbReference type="InterPro" id="IPR005467">
    <property type="entry name" value="His_kinase_dom"/>
</dbReference>
<evidence type="ECO:0000256" key="3">
    <source>
        <dbReference type="ARBA" id="ARBA00012438"/>
    </source>
</evidence>
<dbReference type="Proteomes" id="UP001344888">
    <property type="component" value="Unassembled WGS sequence"/>
</dbReference>
<keyword evidence="6" id="KW-0547">Nucleotide-binding</keyword>
<dbReference type="GO" id="GO:0004721">
    <property type="term" value="F:phosphoprotein phosphatase activity"/>
    <property type="evidence" value="ECO:0007669"/>
    <property type="project" value="TreeGrafter"/>
</dbReference>
<comment type="caution">
    <text evidence="13">The sequence shown here is derived from an EMBL/GenBank/DDBJ whole genome shotgun (WGS) entry which is preliminary data.</text>
</comment>
<keyword evidence="8" id="KW-0067">ATP-binding</keyword>
<evidence type="ECO:0000256" key="8">
    <source>
        <dbReference type="ARBA" id="ARBA00022840"/>
    </source>
</evidence>
<dbReference type="InterPro" id="IPR003661">
    <property type="entry name" value="HisK_dim/P_dom"/>
</dbReference>
<evidence type="ECO:0000313" key="14">
    <source>
        <dbReference type="Proteomes" id="UP001344888"/>
    </source>
</evidence>
<dbReference type="GO" id="GO:0000155">
    <property type="term" value="F:phosphorelay sensor kinase activity"/>
    <property type="evidence" value="ECO:0007669"/>
    <property type="project" value="InterPro"/>
</dbReference>
<feature type="transmembrane region" description="Helical" evidence="11">
    <location>
        <begin position="12"/>
        <end position="37"/>
    </location>
</feature>
<dbReference type="EC" id="2.7.13.3" evidence="3"/>
<dbReference type="InterPro" id="IPR003594">
    <property type="entry name" value="HATPase_dom"/>
</dbReference>
<evidence type="ECO:0000256" key="2">
    <source>
        <dbReference type="ARBA" id="ARBA00004651"/>
    </source>
</evidence>
<dbReference type="EMBL" id="JARSFG010000027">
    <property type="protein sequence ID" value="MEC1180335.1"/>
    <property type="molecule type" value="Genomic_DNA"/>
</dbReference>
<dbReference type="CDD" id="cd00075">
    <property type="entry name" value="HATPase"/>
    <property type="match status" value="1"/>
</dbReference>
<dbReference type="RefSeq" id="WP_326124909.1">
    <property type="nucleotide sequence ID" value="NZ_JARSFG010000027.1"/>
</dbReference>
<dbReference type="Pfam" id="PF00512">
    <property type="entry name" value="HisKA"/>
    <property type="match status" value="1"/>
</dbReference>
<organism evidence="13 14">
    <name type="scientific">Metasolibacillus meyeri</name>
    <dbReference type="NCBI Taxonomy" id="1071052"/>
    <lineage>
        <taxon>Bacteria</taxon>
        <taxon>Bacillati</taxon>
        <taxon>Bacillota</taxon>
        <taxon>Bacilli</taxon>
        <taxon>Bacillales</taxon>
        <taxon>Caryophanaceae</taxon>
        <taxon>Metasolibacillus</taxon>
    </lineage>
</organism>
<dbReference type="SMART" id="SM00387">
    <property type="entry name" value="HATPase_c"/>
    <property type="match status" value="1"/>
</dbReference>
<dbReference type="InterPro" id="IPR004358">
    <property type="entry name" value="Sig_transdc_His_kin-like_C"/>
</dbReference>
<dbReference type="SUPFAM" id="SSF55874">
    <property type="entry name" value="ATPase domain of HSP90 chaperone/DNA topoisomerase II/histidine kinase"/>
    <property type="match status" value="1"/>
</dbReference>
<keyword evidence="5" id="KW-0808">Transferase</keyword>
<proteinExistence type="predicted"/>
<accession>A0AAW9NWH0</accession>
<keyword evidence="9" id="KW-0902">Two-component regulatory system</keyword>
<evidence type="ECO:0000256" key="5">
    <source>
        <dbReference type="ARBA" id="ARBA00022679"/>
    </source>
</evidence>
<dbReference type="PANTHER" id="PTHR45453:SF1">
    <property type="entry name" value="PHOSPHATE REGULON SENSOR PROTEIN PHOR"/>
    <property type="match status" value="1"/>
</dbReference>
<keyword evidence="10" id="KW-0175">Coiled coil</keyword>
<dbReference type="InterPro" id="IPR036890">
    <property type="entry name" value="HATPase_C_sf"/>
</dbReference>
<comment type="catalytic activity">
    <reaction evidence="1">
        <text>ATP + protein L-histidine = ADP + protein N-phospho-L-histidine.</text>
        <dbReference type="EC" id="2.7.13.3"/>
    </reaction>
</comment>
<evidence type="ECO:0000259" key="12">
    <source>
        <dbReference type="PROSITE" id="PS50109"/>
    </source>
</evidence>
<keyword evidence="11" id="KW-0472">Membrane</keyword>
<name>A0AAW9NWH0_9BACL</name>
<dbReference type="PANTHER" id="PTHR45453">
    <property type="entry name" value="PHOSPHATE REGULON SENSOR PROTEIN PHOR"/>
    <property type="match status" value="1"/>
</dbReference>
<dbReference type="Gene3D" id="3.30.565.10">
    <property type="entry name" value="Histidine kinase-like ATPase, C-terminal domain"/>
    <property type="match status" value="1"/>
</dbReference>
<gene>
    <name evidence="13" type="ORF">P9B03_17715</name>
</gene>
<evidence type="ECO:0000256" key="9">
    <source>
        <dbReference type="ARBA" id="ARBA00023012"/>
    </source>
</evidence>
<keyword evidence="4" id="KW-0597">Phosphoprotein</keyword>
<dbReference type="CDD" id="cd00082">
    <property type="entry name" value="HisKA"/>
    <property type="match status" value="1"/>
</dbReference>
<protein>
    <recommendedName>
        <fullName evidence="3">histidine kinase</fullName>
        <ecNumber evidence="3">2.7.13.3</ecNumber>
    </recommendedName>
</protein>
<keyword evidence="14" id="KW-1185">Reference proteome</keyword>
<evidence type="ECO:0000256" key="6">
    <source>
        <dbReference type="ARBA" id="ARBA00022741"/>
    </source>
</evidence>
<sequence>MKIQQRIALHFALQFIILFIALFTLTLLMFVFIVSLLTEDDFRKNPQVGLTENVPLSTTIKKDGTVQLGEKWIELLKVHNMWLQIIDSNGDVIYTANTVDDLATSYTANELLHINEEKMLGDYRIDTYYSHSWGEMPHYYLFGYYEPTKKLLTGLIEQFGQDGAVVEQQQNTLQQELEKLNGVLYIFQQDESILTFGKESLLPSNKLNLFSLMHEPGRYKGDIAFYSDPHWNTTWLLYSTEDGQEIYEDEWFFQKEIQAILLAGCISLLIAIIFSIWNGYRYGRPLLLMTKWIDRIDAGQFDVFTEKEKRAVFKKSGKVRFKYRLYQEVIQALNIATKKLEQSTKERQQLEKTREEWMAGISHDIRTPLSSIQGYGYLLESKQYTFSTDEMQEMGKTIREKSDHIVQLVNDFSLVFELKNHVLELQLESVELNRWLMQYIQSYQRDLTLQHVQLTFNKAEHPLYAAIDPKWFIRVLDNVIFNAIKHNPENTAIHVNMNEQGFNNVITVQDNGVGIDENALKTLFDRYYRGTNTGERKDGSGLGMNIAKGIVELHNGQITVQSILGKGTTIIITLPKIKSVHKQGE</sequence>
<comment type="subcellular location">
    <subcellularLocation>
        <location evidence="2">Cell membrane</location>
        <topology evidence="2">Multi-pass membrane protein</topology>
    </subcellularLocation>
</comment>
<dbReference type="SUPFAM" id="SSF47384">
    <property type="entry name" value="Homodimeric domain of signal transducing histidine kinase"/>
    <property type="match status" value="1"/>
</dbReference>
<dbReference type="GO" id="GO:0016036">
    <property type="term" value="P:cellular response to phosphate starvation"/>
    <property type="evidence" value="ECO:0007669"/>
    <property type="project" value="TreeGrafter"/>
</dbReference>